<reference evidence="1 2" key="1">
    <citation type="journal article" date="2014" name="Nat. Commun.">
        <title>Multiple recent horizontal transfers of a large genomic region in cheese making fungi.</title>
        <authorList>
            <person name="Cheeseman K."/>
            <person name="Ropars J."/>
            <person name="Renault P."/>
            <person name="Dupont J."/>
            <person name="Gouzy J."/>
            <person name="Branca A."/>
            <person name="Abraham A.L."/>
            <person name="Ceppi M."/>
            <person name="Conseiller E."/>
            <person name="Debuchy R."/>
            <person name="Malagnac F."/>
            <person name="Goarin A."/>
            <person name="Silar P."/>
            <person name="Lacoste S."/>
            <person name="Sallet E."/>
            <person name="Bensimon A."/>
            <person name="Giraud T."/>
            <person name="Brygoo Y."/>
        </authorList>
    </citation>
    <scope>NUCLEOTIDE SEQUENCE [LARGE SCALE GENOMIC DNA]</scope>
    <source>
        <strain evidence="2">FM 013</strain>
    </source>
</reference>
<keyword evidence="2" id="KW-1185">Reference proteome</keyword>
<evidence type="ECO:0000313" key="2">
    <source>
        <dbReference type="Proteomes" id="UP000053732"/>
    </source>
</evidence>
<protein>
    <submittedName>
        <fullName evidence="1">Str. FM013</fullName>
    </submittedName>
</protein>
<evidence type="ECO:0000313" key="1">
    <source>
        <dbReference type="EMBL" id="CRL23516.1"/>
    </source>
</evidence>
<name>A0A0G4PB26_PENC3</name>
<proteinExistence type="predicted"/>
<gene>
    <name evidence="1" type="ORF">PCAMFM013_S009g000456</name>
</gene>
<organism evidence="1 2">
    <name type="scientific">Penicillium camemberti (strain FM 013)</name>
    <dbReference type="NCBI Taxonomy" id="1429867"/>
    <lineage>
        <taxon>Eukaryota</taxon>
        <taxon>Fungi</taxon>
        <taxon>Dikarya</taxon>
        <taxon>Ascomycota</taxon>
        <taxon>Pezizomycotina</taxon>
        <taxon>Eurotiomycetes</taxon>
        <taxon>Eurotiomycetidae</taxon>
        <taxon>Eurotiales</taxon>
        <taxon>Aspergillaceae</taxon>
        <taxon>Penicillium</taxon>
    </lineage>
</organism>
<sequence>MLAANFDGRHLIFNLTENGRTIHRSREIIRLSERPTSPAPLLPNIFARPLTTVSPSYFGAVQLHSHLLLAIRAHIYGYAGFG</sequence>
<dbReference type="Proteomes" id="UP000053732">
    <property type="component" value="Unassembled WGS sequence"/>
</dbReference>
<dbReference type="EMBL" id="HG793142">
    <property type="protein sequence ID" value="CRL23516.1"/>
    <property type="molecule type" value="Genomic_DNA"/>
</dbReference>
<accession>A0A0G4PB26</accession>
<dbReference type="AlphaFoldDB" id="A0A0G4PB26"/>